<dbReference type="InterPro" id="IPR029069">
    <property type="entry name" value="HotDog_dom_sf"/>
</dbReference>
<dbReference type="AlphaFoldDB" id="A0A6J5CSL5"/>
<gene>
    <name evidence="2" type="primary">meh_2</name>
    <name evidence="2" type="ORF">LMG24238_07123</name>
</gene>
<dbReference type="Gene3D" id="3.10.129.10">
    <property type="entry name" value="Hotdog Thioesterase"/>
    <property type="match status" value="2"/>
</dbReference>
<reference evidence="2 3" key="1">
    <citation type="submission" date="2020-04" db="EMBL/GenBank/DDBJ databases">
        <authorList>
            <person name="De Canck E."/>
        </authorList>
    </citation>
    <scope>NUCLEOTIDE SEQUENCE [LARGE SCALE GENOMIC DNA]</scope>
    <source>
        <strain evidence="2 3">LMG 24238</strain>
    </source>
</reference>
<evidence type="ECO:0000313" key="3">
    <source>
        <dbReference type="Proteomes" id="UP000494255"/>
    </source>
</evidence>
<proteinExistence type="predicted"/>
<keyword evidence="3" id="KW-1185">Reference proteome</keyword>
<dbReference type="InterPro" id="IPR052741">
    <property type="entry name" value="Mitochondrial_HTD2"/>
</dbReference>
<dbReference type="SUPFAM" id="SSF54637">
    <property type="entry name" value="Thioesterase/thiol ester dehydrase-isomerase"/>
    <property type="match status" value="2"/>
</dbReference>
<name>A0A6J5CSL5_9BURK</name>
<sequence length="280" mass="31284">MGDDAHPYAPWLNRTAVLEDTVTDFPLTALAATLDRDTPESHVPPGWHWLYFLPAGKQAELGADGHPARGGFLPPIALPRRMWAAGRLTFHRPLKKGDRVRRTSTILSINEKSGRSGKLVFVTVRHDITAGDELAISEEQDIVYRDVALPGVRPVDPTPSPVNEDYSRELTADPVMLFRYSALTFNGHRIHYDQPYATNEEGYPGLVVHGPLIATLLLDLHARQFPDATLQTFNFRAVRPTFADVRFALCVKRGETDGQIELWARDHEGFLTMQATAMHS</sequence>
<accession>A0A6J5CSL5</accession>
<dbReference type="InterPro" id="IPR039569">
    <property type="entry name" value="FAS1-like_DH_region"/>
</dbReference>
<dbReference type="RefSeq" id="WP_175054534.1">
    <property type="nucleotide sequence ID" value="NZ_CADIKC010000017.1"/>
</dbReference>
<dbReference type="Proteomes" id="UP000494255">
    <property type="component" value="Unassembled WGS sequence"/>
</dbReference>
<feature type="domain" description="FAS1-like dehydratase" evidence="1">
    <location>
        <begin position="74"/>
        <end position="130"/>
    </location>
</feature>
<dbReference type="GO" id="GO:0019171">
    <property type="term" value="F:(3R)-hydroxyacyl-[acyl-carrier-protein] dehydratase activity"/>
    <property type="evidence" value="ECO:0007669"/>
    <property type="project" value="TreeGrafter"/>
</dbReference>
<dbReference type="Pfam" id="PF13452">
    <property type="entry name" value="FAS1_DH_region"/>
    <property type="match status" value="1"/>
</dbReference>
<keyword evidence="2" id="KW-0456">Lyase</keyword>
<organism evidence="2 3">
    <name type="scientific">Paraburkholderia sediminicola</name>
    <dbReference type="NCBI Taxonomy" id="458836"/>
    <lineage>
        <taxon>Bacteria</taxon>
        <taxon>Pseudomonadati</taxon>
        <taxon>Pseudomonadota</taxon>
        <taxon>Betaproteobacteria</taxon>
        <taxon>Burkholderiales</taxon>
        <taxon>Burkholderiaceae</taxon>
        <taxon>Paraburkholderia</taxon>
    </lineage>
</organism>
<protein>
    <submittedName>
        <fullName evidence="2">Mesaconyl-C(4)-CoA hydratase</fullName>
        <ecNumber evidence="2">4.2.1.153</ecNumber>
    </submittedName>
</protein>
<dbReference type="PANTHER" id="PTHR28152:SF1">
    <property type="entry name" value="HYDROXYACYL-THIOESTER DEHYDRATASE TYPE 2, MITOCHONDRIAL"/>
    <property type="match status" value="1"/>
</dbReference>
<dbReference type="EC" id="4.2.1.153" evidence="2"/>
<evidence type="ECO:0000259" key="1">
    <source>
        <dbReference type="Pfam" id="PF13452"/>
    </source>
</evidence>
<evidence type="ECO:0000313" key="2">
    <source>
        <dbReference type="EMBL" id="CAB3743793.1"/>
    </source>
</evidence>
<dbReference type="GeneID" id="97045680"/>
<dbReference type="PANTHER" id="PTHR28152">
    <property type="entry name" value="HYDROXYACYL-THIOESTER DEHYDRATASE TYPE 2, MITOCHONDRIAL"/>
    <property type="match status" value="1"/>
</dbReference>
<dbReference type="EMBL" id="CADIKC010000017">
    <property type="protein sequence ID" value="CAB3743793.1"/>
    <property type="molecule type" value="Genomic_DNA"/>
</dbReference>